<protein>
    <submittedName>
        <fullName evidence="1">Uncharacterized protein</fullName>
    </submittedName>
</protein>
<accession>A0A1M2VVK4</accession>
<reference evidence="1 2" key="1">
    <citation type="submission" date="2016-10" db="EMBL/GenBank/DDBJ databases">
        <title>Genome sequence of the basidiomycete white-rot fungus Trametes pubescens.</title>
        <authorList>
            <person name="Makela M.R."/>
            <person name="Granchi Z."/>
            <person name="Peng M."/>
            <person name="De Vries R.P."/>
            <person name="Grigoriev I."/>
            <person name="Riley R."/>
            <person name="Hilden K."/>
        </authorList>
    </citation>
    <scope>NUCLEOTIDE SEQUENCE [LARGE SCALE GENOMIC DNA]</scope>
    <source>
        <strain evidence="1 2">FBCC735</strain>
    </source>
</reference>
<proteinExistence type="predicted"/>
<name>A0A1M2VVK4_TRAPU</name>
<gene>
    <name evidence="1" type="ORF">TRAPUB_11884</name>
</gene>
<dbReference type="Proteomes" id="UP000184267">
    <property type="component" value="Unassembled WGS sequence"/>
</dbReference>
<dbReference type="EMBL" id="MNAD01000612">
    <property type="protein sequence ID" value="OJT11598.1"/>
    <property type="molecule type" value="Genomic_DNA"/>
</dbReference>
<evidence type="ECO:0000313" key="1">
    <source>
        <dbReference type="EMBL" id="OJT11598.1"/>
    </source>
</evidence>
<comment type="caution">
    <text evidence="1">The sequence shown here is derived from an EMBL/GenBank/DDBJ whole genome shotgun (WGS) entry which is preliminary data.</text>
</comment>
<organism evidence="1 2">
    <name type="scientific">Trametes pubescens</name>
    <name type="common">White-rot fungus</name>
    <dbReference type="NCBI Taxonomy" id="154538"/>
    <lineage>
        <taxon>Eukaryota</taxon>
        <taxon>Fungi</taxon>
        <taxon>Dikarya</taxon>
        <taxon>Basidiomycota</taxon>
        <taxon>Agaricomycotina</taxon>
        <taxon>Agaricomycetes</taxon>
        <taxon>Polyporales</taxon>
        <taxon>Polyporaceae</taxon>
        <taxon>Trametes</taxon>
    </lineage>
</organism>
<evidence type="ECO:0000313" key="2">
    <source>
        <dbReference type="Proteomes" id="UP000184267"/>
    </source>
</evidence>
<dbReference type="AlphaFoldDB" id="A0A1M2VVK4"/>
<sequence>MDAPPVQQPEASRMPTDPGIFLDAFEMLRPLAPDTSRADTMIHRMLMLSAAAASAACNIAWDMEEDGDSDVEGWLEEIRTAYYDVVQYMNGDSAIGTK</sequence>
<keyword evidence="2" id="KW-1185">Reference proteome</keyword>